<evidence type="ECO:0000313" key="2">
    <source>
        <dbReference type="Proteomes" id="UP000265520"/>
    </source>
</evidence>
<dbReference type="GO" id="GO:0000124">
    <property type="term" value="C:SAGA complex"/>
    <property type="evidence" value="ECO:0007669"/>
    <property type="project" value="TreeGrafter"/>
</dbReference>
<reference evidence="1 2" key="1">
    <citation type="journal article" date="2018" name="Front. Plant Sci.">
        <title>Red Clover (Trifolium pratense) and Zigzag Clover (T. medium) - A Picture of Genomic Similarities and Differences.</title>
        <authorList>
            <person name="Dluhosova J."/>
            <person name="Istvanek J."/>
            <person name="Nedelnik J."/>
            <person name="Repkova J."/>
        </authorList>
    </citation>
    <scope>NUCLEOTIDE SEQUENCE [LARGE SCALE GENOMIC DNA]</scope>
    <source>
        <strain evidence="2">cv. 10/8</strain>
        <tissue evidence="1">Leaf</tissue>
    </source>
</reference>
<comment type="caution">
    <text evidence="1">The sequence shown here is derived from an EMBL/GenBank/DDBJ whole genome shotgun (WGS) entry which is preliminary data.</text>
</comment>
<dbReference type="EMBL" id="LXQA010141100">
    <property type="protein sequence ID" value="MCI24378.1"/>
    <property type="molecule type" value="Genomic_DNA"/>
</dbReference>
<organism evidence="1 2">
    <name type="scientific">Trifolium medium</name>
    <dbReference type="NCBI Taxonomy" id="97028"/>
    <lineage>
        <taxon>Eukaryota</taxon>
        <taxon>Viridiplantae</taxon>
        <taxon>Streptophyta</taxon>
        <taxon>Embryophyta</taxon>
        <taxon>Tracheophyta</taxon>
        <taxon>Spermatophyta</taxon>
        <taxon>Magnoliopsida</taxon>
        <taxon>eudicotyledons</taxon>
        <taxon>Gunneridae</taxon>
        <taxon>Pentapetalae</taxon>
        <taxon>rosids</taxon>
        <taxon>fabids</taxon>
        <taxon>Fabales</taxon>
        <taxon>Fabaceae</taxon>
        <taxon>Papilionoideae</taxon>
        <taxon>50 kb inversion clade</taxon>
        <taxon>NPAAA clade</taxon>
        <taxon>Hologalegina</taxon>
        <taxon>IRL clade</taxon>
        <taxon>Trifolieae</taxon>
        <taxon>Trifolium</taxon>
    </lineage>
</organism>
<keyword evidence="2" id="KW-1185">Reference proteome</keyword>
<accession>A0A392QJK8</accession>
<dbReference type="InterPro" id="IPR024738">
    <property type="entry name" value="Hfi1/Tada1"/>
</dbReference>
<evidence type="ECO:0000313" key="1">
    <source>
        <dbReference type="EMBL" id="MCI24378.1"/>
    </source>
</evidence>
<sequence>MEHNMETEGFKVSADAVNVLNNALNVYLKRLIKPCLDLATSKSVKKLSSQIQPGLNELPRNRCMQKLIGPASASISDFKTAMELNPTILGEDWSLHFERVCFLASEE</sequence>
<proteinExistence type="predicted"/>
<name>A0A392QJK8_9FABA</name>
<dbReference type="AlphaFoldDB" id="A0A392QJK8"/>
<dbReference type="Pfam" id="PF12767">
    <property type="entry name" value="SAGA-Tad1"/>
    <property type="match status" value="1"/>
</dbReference>
<dbReference type="PANTHER" id="PTHR21277">
    <property type="entry name" value="TRANSCRIPTIONAL ADAPTER 1"/>
    <property type="match status" value="1"/>
</dbReference>
<dbReference type="GO" id="GO:0003713">
    <property type="term" value="F:transcription coactivator activity"/>
    <property type="evidence" value="ECO:0007669"/>
    <property type="project" value="TreeGrafter"/>
</dbReference>
<dbReference type="Proteomes" id="UP000265520">
    <property type="component" value="Unassembled WGS sequence"/>
</dbReference>
<dbReference type="PANTHER" id="PTHR21277:SF29">
    <property type="entry name" value="TRANSCRIPTIONAL REGULATOR OF RNA POLII, SAGA, SUBUNIT"/>
    <property type="match status" value="1"/>
</dbReference>
<dbReference type="GO" id="GO:0006357">
    <property type="term" value="P:regulation of transcription by RNA polymerase II"/>
    <property type="evidence" value="ECO:0007669"/>
    <property type="project" value="TreeGrafter"/>
</dbReference>
<protein>
    <submittedName>
        <fullName evidence="1">Uncharacterized protein</fullName>
    </submittedName>
</protein>